<evidence type="ECO:0000259" key="2">
    <source>
        <dbReference type="SMART" id="SM00474"/>
    </source>
</evidence>
<dbReference type="GO" id="GO:0006139">
    <property type="term" value="P:nucleobase-containing compound metabolic process"/>
    <property type="evidence" value="ECO:0007669"/>
    <property type="project" value="InterPro"/>
</dbReference>
<dbReference type="InterPro" id="IPR002562">
    <property type="entry name" value="3'-5'_exonuclease_dom"/>
</dbReference>
<dbReference type="SUPFAM" id="SSF53098">
    <property type="entry name" value="Ribonuclease H-like"/>
    <property type="match status" value="1"/>
</dbReference>
<feature type="domain" description="3'-5' exonuclease" evidence="2">
    <location>
        <begin position="3"/>
        <end position="207"/>
    </location>
</feature>
<organism evidence="3 4">
    <name type="scientific">Cladonia borealis</name>
    <dbReference type="NCBI Taxonomy" id="184061"/>
    <lineage>
        <taxon>Eukaryota</taxon>
        <taxon>Fungi</taxon>
        <taxon>Dikarya</taxon>
        <taxon>Ascomycota</taxon>
        <taxon>Pezizomycotina</taxon>
        <taxon>Lecanoromycetes</taxon>
        <taxon>OSLEUM clade</taxon>
        <taxon>Lecanoromycetidae</taxon>
        <taxon>Lecanorales</taxon>
        <taxon>Lecanorineae</taxon>
        <taxon>Cladoniaceae</taxon>
        <taxon>Cladonia</taxon>
    </lineage>
</organism>
<dbReference type="Pfam" id="PF01612">
    <property type="entry name" value="DNA_pol_A_exo1"/>
    <property type="match status" value="1"/>
</dbReference>
<comment type="caution">
    <text evidence="3">The sequence shown here is derived from an EMBL/GenBank/DDBJ whole genome shotgun (WGS) entry which is preliminary data.</text>
</comment>
<evidence type="ECO:0000313" key="3">
    <source>
        <dbReference type="EMBL" id="KAK0509428.1"/>
    </source>
</evidence>
<accession>A0AA39UZ14</accession>
<dbReference type="GO" id="GO:0003676">
    <property type="term" value="F:nucleic acid binding"/>
    <property type="evidence" value="ECO:0007669"/>
    <property type="project" value="InterPro"/>
</dbReference>
<dbReference type="SMART" id="SM00474">
    <property type="entry name" value="35EXOc"/>
    <property type="match status" value="1"/>
</dbReference>
<feature type="region of interest" description="Disordered" evidence="1">
    <location>
        <begin position="395"/>
        <end position="419"/>
    </location>
</feature>
<dbReference type="AlphaFoldDB" id="A0AA39UZ14"/>
<dbReference type="Gene3D" id="3.30.420.10">
    <property type="entry name" value="Ribonuclease H-like superfamily/Ribonuclease H"/>
    <property type="match status" value="1"/>
</dbReference>
<name>A0AA39UZ14_9LECA</name>
<dbReference type="InterPro" id="IPR012337">
    <property type="entry name" value="RNaseH-like_sf"/>
</dbReference>
<sequence>MTISIIDTSIALVSFLNDLENQPINPPSLYLDIEGVALSRHGSISIIQLFHLPQNHVFLIDVLVLQEAAFNTPNQSGTTLRSILESVLVPKVFFDVRNDADALYAHFNILLQGVHDIQLLEVATRSWAKDRVVGLKKFIRSAAGLATEVQQDWEATKERGKALFAAEDGGSYEVFNIRPMLQNIVDYCAQDVVYLPCLWNVYSQKISRKWLTRVQEETVKRVLMSQAESYEPHGEHKVLSPWANTGENGKRNRLGKAGVREIEAKGTTGVRDTEKRGRVSGLQVIAAKAAHRKAEKQLVGSLIRQWPTRDIEPQASKQIADLIAAQVTPTIINVVHERPFPLVNLPTRSKATTHGKAVDPKWTCTTCNRMMLKTQQRDHLAGKPHIARLKRIPTTASSAPLQPTTAKGGSSLQAANINI</sequence>
<proteinExistence type="predicted"/>
<evidence type="ECO:0000256" key="1">
    <source>
        <dbReference type="SAM" id="MobiDB-lite"/>
    </source>
</evidence>
<dbReference type="EMBL" id="JAFEKC020000018">
    <property type="protein sequence ID" value="KAK0509428.1"/>
    <property type="molecule type" value="Genomic_DNA"/>
</dbReference>
<reference evidence="3" key="1">
    <citation type="submission" date="2023-03" db="EMBL/GenBank/DDBJ databases">
        <title>Complete genome of Cladonia borealis.</title>
        <authorList>
            <person name="Park H."/>
        </authorList>
    </citation>
    <scope>NUCLEOTIDE SEQUENCE</scope>
    <source>
        <strain evidence="3">ANT050790</strain>
    </source>
</reference>
<dbReference type="PANTHER" id="PTHR43040">
    <property type="entry name" value="RIBONUCLEASE D"/>
    <property type="match status" value="1"/>
</dbReference>
<evidence type="ECO:0000313" key="4">
    <source>
        <dbReference type="Proteomes" id="UP001166286"/>
    </source>
</evidence>
<dbReference type="Proteomes" id="UP001166286">
    <property type="component" value="Unassembled WGS sequence"/>
</dbReference>
<protein>
    <recommendedName>
        <fullName evidence="2">3'-5' exonuclease domain-containing protein</fullName>
    </recommendedName>
</protein>
<dbReference type="PANTHER" id="PTHR43040:SF1">
    <property type="entry name" value="RIBONUCLEASE D"/>
    <property type="match status" value="1"/>
</dbReference>
<dbReference type="InterPro" id="IPR036397">
    <property type="entry name" value="RNaseH_sf"/>
</dbReference>
<keyword evidence="4" id="KW-1185">Reference proteome</keyword>
<gene>
    <name evidence="3" type="ORF">JMJ35_007822</name>
</gene>
<dbReference type="GO" id="GO:0008408">
    <property type="term" value="F:3'-5' exonuclease activity"/>
    <property type="evidence" value="ECO:0007669"/>
    <property type="project" value="InterPro"/>
</dbReference>